<keyword evidence="13" id="KW-0186">Copper</keyword>
<feature type="transmembrane region" description="Helical" evidence="18">
    <location>
        <begin position="115"/>
        <end position="136"/>
    </location>
</feature>
<dbReference type="Pfam" id="PF00122">
    <property type="entry name" value="E1-E2_ATPase"/>
    <property type="match status" value="1"/>
</dbReference>
<dbReference type="GO" id="GO:0005524">
    <property type="term" value="F:ATP binding"/>
    <property type="evidence" value="ECO:0007669"/>
    <property type="project" value="UniProtKB-UniRule"/>
</dbReference>
<evidence type="ECO:0000256" key="12">
    <source>
        <dbReference type="ARBA" id="ARBA00022989"/>
    </source>
</evidence>
<organism evidence="21 22">
    <name type="scientific">Candidatus Lloydbacteria bacterium RIFCSPHIGHO2_01_FULL_49_22</name>
    <dbReference type="NCBI Taxonomy" id="1798658"/>
    <lineage>
        <taxon>Bacteria</taxon>
        <taxon>Candidatus Lloydiibacteriota</taxon>
    </lineage>
</organism>
<dbReference type="NCBIfam" id="TIGR01511">
    <property type="entry name" value="ATPase-IB1_Cu"/>
    <property type="match status" value="1"/>
</dbReference>
<evidence type="ECO:0000256" key="3">
    <source>
        <dbReference type="ARBA" id="ARBA00012517"/>
    </source>
</evidence>
<dbReference type="InterPro" id="IPR023214">
    <property type="entry name" value="HAD_sf"/>
</dbReference>
<dbReference type="SUPFAM" id="SSF81653">
    <property type="entry name" value="Calcium ATPase, transduction domain A"/>
    <property type="match status" value="1"/>
</dbReference>
<dbReference type="InterPro" id="IPR006121">
    <property type="entry name" value="HMA_dom"/>
</dbReference>
<keyword evidence="4" id="KW-0813">Transport</keyword>
<feature type="transmembrane region" description="Helical" evidence="18">
    <location>
        <begin position="365"/>
        <end position="391"/>
    </location>
</feature>
<comment type="catalytic activity">
    <reaction evidence="17">
        <text>Cu(+)(in) + ATP + H2O = Cu(+)(out) + ADP + phosphate + H(+)</text>
        <dbReference type="Rhea" id="RHEA:25792"/>
        <dbReference type="ChEBI" id="CHEBI:15377"/>
        <dbReference type="ChEBI" id="CHEBI:15378"/>
        <dbReference type="ChEBI" id="CHEBI:30616"/>
        <dbReference type="ChEBI" id="CHEBI:43474"/>
        <dbReference type="ChEBI" id="CHEBI:49552"/>
        <dbReference type="ChEBI" id="CHEBI:456216"/>
        <dbReference type="EC" id="7.2.2.8"/>
    </reaction>
</comment>
<dbReference type="Gene3D" id="3.40.50.1000">
    <property type="entry name" value="HAD superfamily/HAD-like"/>
    <property type="match status" value="1"/>
</dbReference>
<keyword evidence="19" id="KW-0175">Coiled coil</keyword>
<evidence type="ECO:0000313" key="21">
    <source>
        <dbReference type="EMBL" id="OGZ04857.1"/>
    </source>
</evidence>
<dbReference type="Gene3D" id="2.70.150.10">
    <property type="entry name" value="Calcium-transporting ATPase, cytoplasmic transduction domain A"/>
    <property type="match status" value="1"/>
</dbReference>
<evidence type="ECO:0000256" key="10">
    <source>
        <dbReference type="ARBA" id="ARBA00022840"/>
    </source>
</evidence>
<dbReference type="PRINTS" id="PR00943">
    <property type="entry name" value="CUATPASE"/>
</dbReference>
<evidence type="ECO:0000256" key="5">
    <source>
        <dbReference type="ARBA" id="ARBA00022475"/>
    </source>
</evidence>
<dbReference type="GO" id="GO:0005886">
    <property type="term" value="C:plasma membrane"/>
    <property type="evidence" value="ECO:0007669"/>
    <property type="project" value="UniProtKB-SubCell"/>
</dbReference>
<dbReference type="InterPro" id="IPR001757">
    <property type="entry name" value="P_typ_ATPase"/>
</dbReference>
<evidence type="ECO:0000256" key="7">
    <source>
        <dbReference type="ARBA" id="ARBA00022723"/>
    </source>
</evidence>
<dbReference type="SFLD" id="SFLDG00002">
    <property type="entry name" value="C1.7:_P-type_atpase_like"/>
    <property type="match status" value="1"/>
</dbReference>
<dbReference type="PANTHER" id="PTHR43520:SF8">
    <property type="entry name" value="P-TYPE CU(+) TRANSPORTER"/>
    <property type="match status" value="1"/>
</dbReference>
<dbReference type="EC" id="7.2.2.8" evidence="3"/>
<sequence>MKTTTINIAGMHCASCVVRNERSLQKLKGVSSASVNLATNSARVLYDETVTDEKQIEGVIIKNGYQVLSGATVEAQKDAARKELGMSKRRATIAIGFALPVLFLGMFAIELPLTFLGNNLSTWIEAILANFVILVLGREFHIGMWKQLLQRSADMNTLVSMGVLSALIYSYVAMATGGHFFFETGAVIAALILLGRYFETLSRGQASEAIEKLVLLGAKTAHLVSGDDVHDVPVESVVVGNILLVKPGEKVPVDGKVWKGTSSVDESMLTGESMPVTKNVGDGVYGATMNSAGVLYIQAAKVGSDTVLAQIVNMVSEAQMNKAPIQKLADKISGIFVPIVLGIAVVTAAVWYLTSGDIALSIVRAIAVLVIACPCALGLATPTAIMVGTGLGAKRGILIKNGEALQKGSNINVVVFDKTGTLTLGKPVVTDMLALNEEFTADDVLRLGASLEAFSEHPLAQSVVNIAKEKQLLLSEVAQFESVAGKGVKGDIDGASVLIGSARFMKESGIVLTAAESRIEALEAEAKTVIVLARNAQAVGMLAIADTLKPDAFEAISKLKAAGMRAVMITGDNVRTAEAIARAAGIDEIFAEVLPGEKAEQVRALQGGGVHVAFVGDGINDAPALVQADLGIAIGTGTDIAIEAGNIVLVKGSPMKVVEALMLSALTFRTIKQNLFWAFFYNIAALPLAAFGMLDPMIAGGAMALSSVSVVGNSLRIKRILKVPSV</sequence>
<evidence type="ECO:0000256" key="8">
    <source>
        <dbReference type="ARBA" id="ARBA00022741"/>
    </source>
</evidence>
<dbReference type="InterPro" id="IPR059000">
    <property type="entry name" value="ATPase_P-type_domA"/>
</dbReference>
<dbReference type="InterPro" id="IPR027256">
    <property type="entry name" value="P-typ_ATPase_IB"/>
</dbReference>
<keyword evidence="10 18" id="KW-0067">ATP-binding</keyword>
<dbReference type="SFLD" id="SFLDS00003">
    <property type="entry name" value="Haloacid_Dehalogenase"/>
    <property type="match status" value="1"/>
</dbReference>
<comment type="similarity">
    <text evidence="2 18">Belongs to the cation transport ATPase (P-type) (TC 3.A.3) family. Type IB subfamily.</text>
</comment>
<evidence type="ECO:0000256" key="6">
    <source>
        <dbReference type="ARBA" id="ARBA00022692"/>
    </source>
</evidence>
<dbReference type="FunFam" id="2.70.150.10:FF:000020">
    <property type="entry name" value="Copper-exporting P-type ATPase A"/>
    <property type="match status" value="1"/>
</dbReference>
<gene>
    <name evidence="21" type="ORF">A2845_05185</name>
</gene>
<dbReference type="SFLD" id="SFLDF00027">
    <property type="entry name" value="p-type_atpase"/>
    <property type="match status" value="1"/>
</dbReference>
<dbReference type="NCBIfam" id="TIGR01525">
    <property type="entry name" value="ATPase-IB_hvy"/>
    <property type="match status" value="1"/>
</dbReference>
<dbReference type="Pfam" id="PF00702">
    <property type="entry name" value="Hydrolase"/>
    <property type="match status" value="1"/>
</dbReference>
<dbReference type="CDD" id="cd02094">
    <property type="entry name" value="P-type_ATPase_Cu-like"/>
    <property type="match status" value="1"/>
</dbReference>
<dbReference type="InterPro" id="IPR018303">
    <property type="entry name" value="ATPase_P-typ_P_site"/>
</dbReference>
<evidence type="ECO:0000313" key="22">
    <source>
        <dbReference type="Proteomes" id="UP000177122"/>
    </source>
</evidence>
<dbReference type="FunFam" id="3.30.70.100:FF:000001">
    <property type="entry name" value="ATPase copper transporting beta"/>
    <property type="match status" value="1"/>
</dbReference>
<evidence type="ECO:0000256" key="9">
    <source>
        <dbReference type="ARBA" id="ARBA00022796"/>
    </source>
</evidence>
<protein>
    <recommendedName>
        <fullName evidence="3">P-type Cu(+) transporter</fullName>
        <ecNumber evidence="3">7.2.2.8</ecNumber>
    </recommendedName>
    <alternativeName>
        <fullName evidence="16">Cu(+)-exporting ATPase</fullName>
    </alternativeName>
</protein>
<dbReference type="AlphaFoldDB" id="A0A1G2CUC3"/>
<evidence type="ECO:0000256" key="1">
    <source>
        <dbReference type="ARBA" id="ARBA00004651"/>
    </source>
</evidence>
<feature type="transmembrane region" description="Helical" evidence="18">
    <location>
        <begin position="697"/>
        <end position="715"/>
    </location>
</feature>
<dbReference type="GO" id="GO:0005507">
    <property type="term" value="F:copper ion binding"/>
    <property type="evidence" value="ECO:0007669"/>
    <property type="project" value="TreeGrafter"/>
</dbReference>
<dbReference type="FunFam" id="3.40.50.1000:FF:000144">
    <property type="entry name" value="copper-transporting ATPase 1 isoform X2"/>
    <property type="match status" value="1"/>
</dbReference>
<keyword evidence="6 18" id="KW-0812">Transmembrane</keyword>
<dbReference type="SUPFAM" id="SSF81665">
    <property type="entry name" value="Calcium ATPase, transmembrane domain M"/>
    <property type="match status" value="1"/>
</dbReference>
<dbReference type="PANTHER" id="PTHR43520">
    <property type="entry name" value="ATP7, ISOFORM B"/>
    <property type="match status" value="1"/>
</dbReference>
<dbReference type="InterPro" id="IPR036412">
    <property type="entry name" value="HAD-like_sf"/>
</dbReference>
<evidence type="ECO:0000256" key="19">
    <source>
        <dbReference type="SAM" id="Coils"/>
    </source>
</evidence>
<keyword evidence="11" id="KW-1278">Translocase</keyword>
<keyword evidence="8 18" id="KW-0547">Nucleotide-binding</keyword>
<evidence type="ECO:0000256" key="16">
    <source>
        <dbReference type="ARBA" id="ARBA00033239"/>
    </source>
</evidence>
<dbReference type="InterPro" id="IPR023298">
    <property type="entry name" value="ATPase_P-typ_TM_dom_sf"/>
</dbReference>
<keyword evidence="7 18" id="KW-0479">Metal-binding</keyword>
<proteinExistence type="inferred from homology"/>
<comment type="caution">
    <text evidence="21">The sequence shown here is derived from an EMBL/GenBank/DDBJ whole genome shotgun (WGS) entry which is preliminary data.</text>
</comment>
<dbReference type="EMBL" id="MHLI01000019">
    <property type="protein sequence ID" value="OGZ04857.1"/>
    <property type="molecule type" value="Genomic_DNA"/>
</dbReference>
<keyword evidence="12 18" id="KW-1133">Transmembrane helix</keyword>
<evidence type="ECO:0000256" key="13">
    <source>
        <dbReference type="ARBA" id="ARBA00023008"/>
    </source>
</evidence>
<keyword evidence="15 18" id="KW-0472">Membrane</keyword>
<evidence type="ECO:0000256" key="14">
    <source>
        <dbReference type="ARBA" id="ARBA00023065"/>
    </source>
</evidence>
<name>A0A1G2CUC3_9BACT</name>
<dbReference type="Gene3D" id="3.40.1110.10">
    <property type="entry name" value="Calcium-transporting ATPase, cytoplasmic domain N"/>
    <property type="match status" value="1"/>
</dbReference>
<dbReference type="CDD" id="cd00371">
    <property type="entry name" value="HMA"/>
    <property type="match status" value="1"/>
</dbReference>
<dbReference type="GO" id="GO:0055070">
    <property type="term" value="P:copper ion homeostasis"/>
    <property type="evidence" value="ECO:0007669"/>
    <property type="project" value="TreeGrafter"/>
</dbReference>
<dbReference type="GO" id="GO:0140581">
    <property type="term" value="F:P-type monovalent copper transporter activity"/>
    <property type="evidence" value="ECO:0007669"/>
    <property type="project" value="UniProtKB-EC"/>
</dbReference>
<evidence type="ECO:0000256" key="15">
    <source>
        <dbReference type="ARBA" id="ARBA00023136"/>
    </source>
</evidence>
<feature type="coiled-coil region" evidence="19">
    <location>
        <begin position="505"/>
        <end position="532"/>
    </location>
</feature>
<feature type="transmembrane region" description="Helical" evidence="18">
    <location>
        <begin position="674"/>
        <end position="691"/>
    </location>
</feature>
<dbReference type="PROSITE" id="PS00154">
    <property type="entry name" value="ATPASE_E1_E2"/>
    <property type="match status" value="1"/>
</dbReference>
<dbReference type="Proteomes" id="UP000177122">
    <property type="component" value="Unassembled WGS sequence"/>
</dbReference>
<feature type="transmembrane region" description="Helical" evidence="18">
    <location>
        <begin position="332"/>
        <end position="353"/>
    </location>
</feature>
<accession>A0A1G2CUC3</accession>
<dbReference type="PRINTS" id="PR00119">
    <property type="entry name" value="CATATPASE"/>
</dbReference>
<dbReference type="InterPro" id="IPR023299">
    <property type="entry name" value="ATPase_P-typ_cyto_dom_N"/>
</dbReference>
<dbReference type="InterPro" id="IPR008250">
    <property type="entry name" value="ATPase_P-typ_transduc_dom_A_sf"/>
</dbReference>
<dbReference type="PROSITE" id="PS50846">
    <property type="entry name" value="HMA_2"/>
    <property type="match status" value="1"/>
</dbReference>
<evidence type="ECO:0000256" key="4">
    <source>
        <dbReference type="ARBA" id="ARBA00022448"/>
    </source>
</evidence>
<dbReference type="GO" id="GO:0043682">
    <property type="term" value="F:P-type divalent copper transporter activity"/>
    <property type="evidence" value="ECO:0007669"/>
    <property type="project" value="TreeGrafter"/>
</dbReference>
<dbReference type="SUPFAM" id="SSF56784">
    <property type="entry name" value="HAD-like"/>
    <property type="match status" value="1"/>
</dbReference>
<dbReference type="GO" id="GO:0016887">
    <property type="term" value="F:ATP hydrolysis activity"/>
    <property type="evidence" value="ECO:0007669"/>
    <property type="project" value="InterPro"/>
</dbReference>
<reference evidence="21 22" key="1">
    <citation type="journal article" date="2016" name="Nat. Commun.">
        <title>Thousands of microbial genomes shed light on interconnected biogeochemical processes in an aquifer system.</title>
        <authorList>
            <person name="Anantharaman K."/>
            <person name="Brown C.T."/>
            <person name="Hug L.A."/>
            <person name="Sharon I."/>
            <person name="Castelle C.J."/>
            <person name="Probst A.J."/>
            <person name="Thomas B.C."/>
            <person name="Singh A."/>
            <person name="Wilkins M.J."/>
            <person name="Karaoz U."/>
            <person name="Brodie E.L."/>
            <person name="Williams K.H."/>
            <person name="Hubbard S.S."/>
            <person name="Banfield J.F."/>
        </authorList>
    </citation>
    <scope>NUCLEOTIDE SEQUENCE [LARGE SCALE GENOMIC DNA]</scope>
</reference>
<feature type="transmembrane region" description="Helical" evidence="18">
    <location>
        <begin position="180"/>
        <end position="198"/>
    </location>
</feature>
<comment type="subcellular location">
    <subcellularLocation>
        <location evidence="1">Cell membrane</location>
        <topology evidence="1">Multi-pass membrane protein</topology>
    </subcellularLocation>
</comment>
<evidence type="ECO:0000256" key="17">
    <source>
        <dbReference type="ARBA" id="ARBA00049289"/>
    </source>
</evidence>
<dbReference type="Pfam" id="PF00403">
    <property type="entry name" value="HMA"/>
    <property type="match status" value="1"/>
</dbReference>
<dbReference type="InterPro" id="IPR036163">
    <property type="entry name" value="HMA_dom_sf"/>
</dbReference>
<dbReference type="SUPFAM" id="SSF55008">
    <property type="entry name" value="HMA, heavy metal-associated domain"/>
    <property type="match status" value="1"/>
</dbReference>
<feature type="domain" description="HMA" evidence="20">
    <location>
        <begin position="2"/>
        <end position="68"/>
    </location>
</feature>
<dbReference type="Gene3D" id="3.30.70.100">
    <property type="match status" value="1"/>
</dbReference>
<evidence type="ECO:0000256" key="11">
    <source>
        <dbReference type="ARBA" id="ARBA00022967"/>
    </source>
</evidence>
<evidence type="ECO:0000256" key="18">
    <source>
        <dbReference type="RuleBase" id="RU362081"/>
    </source>
</evidence>
<feature type="transmembrane region" description="Helical" evidence="18">
    <location>
        <begin position="157"/>
        <end position="174"/>
    </location>
</feature>
<evidence type="ECO:0000259" key="20">
    <source>
        <dbReference type="PROSITE" id="PS50846"/>
    </source>
</evidence>
<keyword evidence="5 18" id="KW-1003">Cell membrane</keyword>
<keyword evidence="9" id="KW-0187">Copper transport</keyword>
<keyword evidence="14" id="KW-0406">Ion transport</keyword>
<dbReference type="NCBIfam" id="TIGR01494">
    <property type="entry name" value="ATPase_P-type"/>
    <property type="match status" value="1"/>
</dbReference>
<dbReference type="InterPro" id="IPR044492">
    <property type="entry name" value="P_typ_ATPase_HD_dom"/>
</dbReference>
<feature type="transmembrane region" description="Helical" evidence="18">
    <location>
        <begin position="91"/>
        <end position="109"/>
    </location>
</feature>
<evidence type="ECO:0000256" key="2">
    <source>
        <dbReference type="ARBA" id="ARBA00006024"/>
    </source>
</evidence>